<protein>
    <submittedName>
        <fullName evidence="1">Uncharacterized protein</fullName>
    </submittedName>
</protein>
<evidence type="ECO:0000313" key="2">
    <source>
        <dbReference type="Proteomes" id="UP000235786"/>
    </source>
</evidence>
<proteinExistence type="predicted"/>
<reference evidence="1 2" key="1">
    <citation type="submission" date="2016-04" db="EMBL/GenBank/DDBJ databases">
        <title>A degradative enzymes factory behind the ericoid mycorrhizal symbiosis.</title>
        <authorList>
            <consortium name="DOE Joint Genome Institute"/>
            <person name="Martino E."/>
            <person name="Morin E."/>
            <person name="Grelet G."/>
            <person name="Kuo A."/>
            <person name="Kohler A."/>
            <person name="Daghino S."/>
            <person name="Barry K."/>
            <person name="Choi C."/>
            <person name="Cichocki N."/>
            <person name="Clum A."/>
            <person name="Copeland A."/>
            <person name="Hainaut M."/>
            <person name="Haridas S."/>
            <person name="Labutti K."/>
            <person name="Lindquist E."/>
            <person name="Lipzen A."/>
            <person name="Khouja H.-R."/>
            <person name="Murat C."/>
            <person name="Ohm R."/>
            <person name="Olson A."/>
            <person name="Spatafora J."/>
            <person name="Veneault-Fourrey C."/>
            <person name="Henrissat B."/>
            <person name="Grigoriev I."/>
            <person name="Martin F."/>
            <person name="Perotto S."/>
        </authorList>
    </citation>
    <scope>NUCLEOTIDE SEQUENCE [LARGE SCALE GENOMIC DNA]</scope>
    <source>
        <strain evidence="1 2">F</strain>
    </source>
</reference>
<evidence type="ECO:0000313" key="1">
    <source>
        <dbReference type="EMBL" id="PMD39997.1"/>
    </source>
</evidence>
<organism evidence="1 2">
    <name type="scientific">Hyaloscypha variabilis (strain UAMH 11265 / GT02V1 / F)</name>
    <name type="common">Meliniomyces variabilis</name>
    <dbReference type="NCBI Taxonomy" id="1149755"/>
    <lineage>
        <taxon>Eukaryota</taxon>
        <taxon>Fungi</taxon>
        <taxon>Dikarya</taxon>
        <taxon>Ascomycota</taxon>
        <taxon>Pezizomycotina</taxon>
        <taxon>Leotiomycetes</taxon>
        <taxon>Helotiales</taxon>
        <taxon>Hyaloscyphaceae</taxon>
        <taxon>Hyaloscypha</taxon>
        <taxon>Hyaloscypha variabilis</taxon>
    </lineage>
</organism>
<dbReference type="EMBL" id="KZ613946">
    <property type="protein sequence ID" value="PMD39997.1"/>
    <property type="molecule type" value="Genomic_DNA"/>
</dbReference>
<keyword evidence="2" id="KW-1185">Reference proteome</keyword>
<gene>
    <name evidence="1" type="ORF">L207DRAFT_512952</name>
</gene>
<dbReference type="Proteomes" id="UP000235786">
    <property type="component" value="Unassembled WGS sequence"/>
</dbReference>
<dbReference type="AlphaFoldDB" id="A0A2J6RNB9"/>
<accession>A0A2J6RNB9</accession>
<sequence length="74" mass="8525">MVLLSYCTGAKSSSFEDDLEDKDEQQQRWPIVRWRREGANVQQRKIGRDLAPKLSKPSDYLVGIGLLLLVTYEL</sequence>
<name>A0A2J6RNB9_HYAVF</name>